<dbReference type="PANTHER" id="PTHR30417:SF4">
    <property type="entry name" value="1,6-ANHYDRO-N-ACETYLMURAMYL-L-ALANINE AMIDASE AMPD"/>
    <property type="match status" value="1"/>
</dbReference>
<dbReference type="NCBIfam" id="NF008758">
    <property type="entry name" value="PRK11789.1"/>
    <property type="match status" value="1"/>
</dbReference>
<accession>A0A0F9RNZ5</accession>
<keyword evidence="5" id="KW-0963">Cytoplasm</keyword>
<keyword evidence="8" id="KW-0862">Zinc</keyword>
<comment type="cofactor">
    <cofactor evidence="2">
        <name>Zn(2+)</name>
        <dbReference type="ChEBI" id="CHEBI:29105"/>
    </cofactor>
</comment>
<evidence type="ECO:0000256" key="6">
    <source>
        <dbReference type="ARBA" id="ARBA00022723"/>
    </source>
</evidence>
<reference evidence="13" key="1">
    <citation type="journal article" date="2015" name="Nature">
        <title>Complex archaea that bridge the gap between prokaryotes and eukaryotes.</title>
        <authorList>
            <person name="Spang A."/>
            <person name="Saw J.H."/>
            <person name="Jorgensen S.L."/>
            <person name="Zaremba-Niedzwiedzka K."/>
            <person name="Martijn J."/>
            <person name="Lind A.E."/>
            <person name="van Eijk R."/>
            <person name="Schleper C."/>
            <person name="Guy L."/>
            <person name="Ettema T.J."/>
        </authorList>
    </citation>
    <scope>NUCLEOTIDE SEQUENCE</scope>
</reference>
<evidence type="ECO:0000313" key="13">
    <source>
        <dbReference type="EMBL" id="KKN51552.1"/>
    </source>
</evidence>
<feature type="domain" description="N-acetylmuramoyl-L-alanine amidase" evidence="12">
    <location>
        <begin position="18"/>
        <end position="169"/>
    </location>
</feature>
<gene>
    <name evidence="13" type="ORF">LCGC14_0621480</name>
</gene>
<evidence type="ECO:0000256" key="10">
    <source>
        <dbReference type="ARBA" id="ARBA00039257"/>
    </source>
</evidence>
<dbReference type="GO" id="GO:0046872">
    <property type="term" value="F:metal ion binding"/>
    <property type="evidence" value="ECO:0007669"/>
    <property type="project" value="UniProtKB-KW"/>
</dbReference>
<dbReference type="Gene3D" id="3.40.80.10">
    <property type="entry name" value="Peptidoglycan recognition protein-like"/>
    <property type="match status" value="1"/>
</dbReference>
<dbReference type="SMART" id="SM00644">
    <property type="entry name" value="Ami_2"/>
    <property type="match status" value="1"/>
</dbReference>
<dbReference type="GO" id="GO:0009253">
    <property type="term" value="P:peptidoglycan catabolic process"/>
    <property type="evidence" value="ECO:0007669"/>
    <property type="project" value="InterPro"/>
</dbReference>
<dbReference type="CDD" id="cd06583">
    <property type="entry name" value="PGRP"/>
    <property type="match status" value="1"/>
</dbReference>
<evidence type="ECO:0000256" key="7">
    <source>
        <dbReference type="ARBA" id="ARBA00022801"/>
    </source>
</evidence>
<dbReference type="GO" id="GO:0008745">
    <property type="term" value="F:N-acetylmuramoyl-L-alanine amidase activity"/>
    <property type="evidence" value="ECO:0007669"/>
    <property type="project" value="UniProtKB-EC"/>
</dbReference>
<proteinExistence type="predicted"/>
<dbReference type="InterPro" id="IPR036505">
    <property type="entry name" value="Amidase/PGRP_sf"/>
</dbReference>
<evidence type="ECO:0000256" key="4">
    <source>
        <dbReference type="ARBA" id="ARBA00011901"/>
    </source>
</evidence>
<evidence type="ECO:0000256" key="3">
    <source>
        <dbReference type="ARBA" id="ARBA00004496"/>
    </source>
</evidence>
<dbReference type="Pfam" id="PF01510">
    <property type="entry name" value="Amidase_2"/>
    <property type="match status" value="1"/>
</dbReference>
<keyword evidence="6" id="KW-0479">Metal-binding</keyword>
<comment type="caution">
    <text evidence="13">The sequence shown here is derived from an EMBL/GenBank/DDBJ whole genome shotgun (WGS) entry which is preliminary data.</text>
</comment>
<evidence type="ECO:0000256" key="8">
    <source>
        <dbReference type="ARBA" id="ARBA00022833"/>
    </source>
</evidence>
<organism evidence="13">
    <name type="scientific">marine sediment metagenome</name>
    <dbReference type="NCBI Taxonomy" id="412755"/>
    <lineage>
        <taxon>unclassified sequences</taxon>
        <taxon>metagenomes</taxon>
        <taxon>ecological metagenomes</taxon>
    </lineage>
</organism>
<evidence type="ECO:0000256" key="11">
    <source>
        <dbReference type="ARBA" id="ARBA00042615"/>
    </source>
</evidence>
<comment type="catalytic activity">
    <reaction evidence="1">
        <text>Hydrolyzes the link between N-acetylmuramoyl residues and L-amino acid residues in certain cell-wall glycopeptides.</text>
        <dbReference type="EC" id="3.5.1.28"/>
    </reaction>
</comment>
<evidence type="ECO:0000256" key="5">
    <source>
        <dbReference type="ARBA" id="ARBA00022490"/>
    </source>
</evidence>
<keyword evidence="9" id="KW-0961">Cell wall biogenesis/degradation</keyword>
<evidence type="ECO:0000256" key="9">
    <source>
        <dbReference type="ARBA" id="ARBA00023316"/>
    </source>
</evidence>
<dbReference type="GO" id="GO:0005737">
    <property type="term" value="C:cytoplasm"/>
    <property type="evidence" value="ECO:0007669"/>
    <property type="project" value="UniProtKB-SubCell"/>
</dbReference>
<comment type="subcellular location">
    <subcellularLocation>
        <location evidence="3">Cytoplasm</location>
    </subcellularLocation>
</comment>
<dbReference type="SUPFAM" id="SSF55846">
    <property type="entry name" value="N-acetylmuramoyl-L-alanine amidase-like"/>
    <property type="match status" value="1"/>
</dbReference>
<dbReference type="AlphaFoldDB" id="A0A0F9RNZ5"/>
<protein>
    <recommendedName>
        <fullName evidence="10">1,6-anhydro-N-acetylmuramyl-L-alanine amidase AmpD</fullName>
        <ecNumber evidence="4">3.5.1.28</ecNumber>
    </recommendedName>
    <alternativeName>
        <fullName evidence="11">N-acetylmuramoyl-L-alanine amidase</fullName>
    </alternativeName>
</protein>
<sequence>MFIDKKTGLIEDIEIKLSPNTDLRPDPADISGIVIHNISLPPSQFGDTFIDDLFLNQLDCTLHPYFEQLVGLRVSSHLLIRRTGELVQFVPFHQRAWHAGVSNWNGREKCNDFTVGIELEGCDEQLFTDKQYDVLVQVIKALCNTYPELTTQRIIGHEHIAPGRKTDPGPYFDWQRLSQLLS</sequence>
<dbReference type="EMBL" id="LAZR01001058">
    <property type="protein sequence ID" value="KKN51552.1"/>
    <property type="molecule type" value="Genomic_DNA"/>
</dbReference>
<dbReference type="InterPro" id="IPR002502">
    <property type="entry name" value="Amidase_domain"/>
</dbReference>
<keyword evidence="7" id="KW-0378">Hydrolase</keyword>
<evidence type="ECO:0000256" key="2">
    <source>
        <dbReference type="ARBA" id="ARBA00001947"/>
    </source>
</evidence>
<evidence type="ECO:0000259" key="12">
    <source>
        <dbReference type="SMART" id="SM00644"/>
    </source>
</evidence>
<dbReference type="GO" id="GO:0009254">
    <property type="term" value="P:peptidoglycan turnover"/>
    <property type="evidence" value="ECO:0007669"/>
    <property type="project" value="TreeGrafter"/>
</dbReference>
<evidence type="ECO:0000256" key="1">
    <source>
        <dbReference type="ARBA" id="ARBA00001561"/>
    </source>
</evidence>
<dbReference type="InterPro" id="IPR051206">
    <property type="entry name" value="NAMLAA_amidase_2"/>
</dbReference>
<name>A0A0F9RNZ5_9ZZZZ</name>
<dbReference type="GO" id="GO:0071555">
    <property type="term" value="P:cell wall organization"/>
    <property type="evidence" value="ECO:0007669"/>
    <property type="project" value="UniProtKB-KW"/>
</dbReference>
<dbReference type="PANTHER" id="PTHR30417">
    <property type="entry name" value="N-ACETYLMURAMOYL-L-ALANINE AMIDASE AMID"/>
    <property type="match status" value="1"/>
</dbReference>
<dbReference type="EC" id="3.5.1.28" evidence="4"/>